<dbReference type="SUPFAM" id="SSF57850">
    <property type="entry name" value="RING/U-box"/>
    <property type="match status" value="1"/>
</dbReference>
<evidence type="ECO:0000256" key="1">
    <source>
        <dbReference type="ARBA" id="ARBA00022723"/>
    </source>
</evidence>
<name>A0A5A7VGF8_CUCMM</name>
<keyword evidence="1" id="KW-0479">Metal-binding</keyword>
<keyword evidence="3" id="KW-0862">Zinc</keyword>
<dbReference type="Gene3D" id="3.30.40.10">
    <property type="entry name" value="Zinc/RING finger domain, C3HC4 (zinc finger)"/>
    <property type="match status" value="1"/>
</dbReference>
<dbReference type="PROSITE" id="PS50089">
    <property type="entry name" value="ZF_RING_2"/>
    <property type="match status" value="1"/>
</dbReference>
<feature type="compositionally biased region" description="Low complexity" evidence="5">
    <location>
        <begin position="79"/>
        <end position="89"/>
    </location>
</feature>
<feature type="transmembrane region" description="Helical" evidence="6">
    <location>
        <begin position="231"/>
        <end position="249"/>
    </location>
</feature>
<evidence type="ECO:0000256" key="5">
    <source>
        <dbReference type="SAM" id="MobiDB-lite"/>
    </source>
</evidence>
<evidence type="ECO:0000256" key="6">
    <source>
        <dbReference type="SAM" id="Phobius"/>
    </source>
</evidence>
<dbReference type="InterPro" id="IPR001841">
    <property type="entry name" value="Znf_RING"/>
</dbReference>
<dbReference type="Pfam" id="PF13639">
    <property type="entry name" value="zf-RING_2"/>
    <property type="match status" value="1"/>
</dbReference>
<dbReference type="SMART" id="SM00744">
    <property type="entry name" value="RINGv"/>
    <property type="match status" value="1"/>
</dbReference>
<evidence type="ECO:0000313" key="8">
    <source>
        <dbReference type="EMBL" id="KAA0064975.1"/>
    </source>
</evidence>
<evidence type="ECO:0000259" key="7">
    <source>
        <dbReference type="PROSITE" id="PS50089"/>
    </source>
</evidence>
<dbReference type="FunFam" id="3.30.40.10:FF:000348">
    <property type="entry name" value="E3 ubiquitin-protein ligase"/>
    <property type="match status" value="1"/>
</dbReference>
<proteinExistence type="predicted"/>
<feature type="region of interest" description="Disordered" evidence="5">
    <location>
        <begin position="1"/>
        <end position="97"/>
    </location>
</feature>
<feature type="compositionally biased region" description="Low complexity" evidence="5">
    <location>
        <begin position="42"/>
        <end position="56"/>
    </location>
</feature>
<dbReference type="InterPro" id="IPR013083">
    <property type="entry name" value="Znf_RING/FYVE/PHD"/>
</dbReference>
<dbReference type="InterPro" id="IPR011016">
    <property type="entry name" value="Znf_RING-CH"/>
</dbReference>
<keyword evidence="6" id="KW-0472">Membrane</keyword>
<keyword evidence="6" id="KW-0812">Transmembrane</keyword>
<feature type="domain" description="RING-type" evidence="7">
    <location>
        <begin position="363"/>
        <end position="404"/>
    </location>
</feature>
<feature type="transmembrane region" description="Helical" evidence="6">
    <location>
        <begin position="107"/>
        <end position="127"/>
    </location>
</feature>
<dbReference type="SMART" id="SM00184">
    <property type="entry name" value="RING"/>
    <property type="match status" value="1"/>
</dbReference>
<sequence length="460" mass="50201">MDVPSVELNCDSEGDSYPLLMARPEHSNSSEHIIDITGAGDSASSSLPRGRSSNGLNSLQPEDRPSSNTRVPLSQPPISSTGSNSRNSSFIRRGDARRRRSPLNSGLWISIELLLTMSQIIAAIIVLSLSKNEKPRAPLFAWIVGYASGCGATLPLLYWRYRHRNQASEQDSLQSSQNSSRINVPAGPFSLSVSRASEGEELQHPAPSPRGSQGSGVLSARLKVLVEYFKMGLDCFFAVWFVVGNVWIFGGHSSASEAPNLYRLCIVFLTFSCIGYAMPFILCVTICCCLPCIISILGFREDLTQTRGATSESINALPTYKFKLKKSRSGDDRENNSGTGEGGGVVAAGTEKERVISGEDAVCCICLAKYANNDELRELPCSHFFHKDCVDKWLKINALCPLCKAESLEQAPLVANPSIVNKYRQGYMVHAGHYERGEIVILLTFSIEVKVADVARLILV</sequence>
<dbReference type="Proteomes" id="UP000321393">
    <property type="component" value="Unassembled WGS sequence"/>
</dbReference>
<evidence type="ECO:0000256" key="2">
    <source>
        <dbReference type="ARBA" id="ARBA00022771"/>
    </source>
</evidence>
<organism evidence="8 9">
    <name type="scientific">Cucumis melo var. makuwa</name>
    <name type="common">Oriental melon</name>
    <dbReference type="NCBI Taxonomy" id="1194695"/>
    <lineage>
        <taxon>Eukaryota</taxon>
        <taxon>Viridiplantae</taxon>
        <taxon>Streptophyta</taxon>
        <taxon>Embryophyta</taxon>
        <taxon>Tracheophyta</taxon>
        <taxon>Spermatophyta</taxon>
        <taxon>Magnoliopsida</taxon>
        <taxon>eudicotyledons</taxon>
        <taxon>Gunneridae</taxon>
        <taxon>Pentapetalae</taxon>
        <taxon>rosids</taxon>
        <taxon>fabids</taxon>
        <taxon>Cucurbitales</taxon>
        <taxon>Cucurbitaceae</taxon>
        <taxon>Benincaseae</taxon>
        <taxon>Cucumis</taxon>
    </lineage>
</organism>
<feature type="region of interest" description="Disordered" evidence="5">
    <location>
        <begin position="325"/>
        <end position="344"/>
    </location>
</feature>
<gene>
    <name evidence="8" type="ORF">E6C27_scaffold82G002960</name>
</gene>
<protein>
    <submittedName>
        <fullName evidence="8">E3 ubiquitin-protein ligase</fullName>
    </submittedName>
</protein>
<evidence type="ECO:0000256" key="4">
    <source>
        <dbReference type="PROSITE-ProRule" id="PRU00175"/>
    </source>
</evidence>
<evidence type="ECO:0000313" key="9">
    <source>
        <dbReference type="Proteomes" id="UP000321393"/>
    </source>
</evidence>
<feature type="transmembrane region" description="Helical" evidence="6">
    <location>
        <begin position="139"/>
        <end position="159"/>
    </location>
</feature>
<feature type="compositionally biased region" description="Basic and acidic residues" evidence="5">
    <location>
        <begin position="23"/>
        <end position="34"/>
    </location>
</feature>
<keyword evidence="6" id="KW-1133">Transmembrane helix</keyword>
<comment type="caution">
    <text evidence="8">The sequence shown here is derived from an EMBL/GenBank/DDBJ whole genome shotgun (WGS) entry which is preliminary data.</text>
</comment>
<dbReference type="OrthoDB" id="9984778at2759"/>
<dbReference type="CDD" id="cd16461">
    <property type="entry name" value="RING-H2_EL5-like"/>
    <property type="match status" value="1"/>
</dbReference>
<dbReference type="EMBL" id="SSTE01001846">
    <property type="protein sequence ID" value="KAA0064975.1"/>
    <property type="molecule type" value="Genomic_DNA"/>
</dbReference>
<accession>A0A5A7VGF8</accession>
<reference evidence="8 9" key="1">
    <citation type="submission" date="2019-08" db="EMBL/GenBank/DDBJ databases">
        <title>Draft genome sequences of two oriental melons (Cucumis melo L. var makuwa).</title>
        <authorList>
            <person name="Kwon S.-Y."/>
        </authorList>
    </citation>
    <scope>NUCLEOTIDE SEQUENCE [LARGE SCALE GENOMIC DNA]</scope>
    <source>
        <strain evidence="9">cv. SW 3</strain>
        <tissue evidence="8">Leaf</tissue>
    </source>
</reference>
<feature type="transmembrane region" description="Helical" evidence="6">
    <location>
        <begin position="261"/>
        <end position="294"/>
    </location>
</feature>
<dbReference type="AlphaFoldDB" id="A0A5A7VGF8"/>
<keyword evidence="2 4" id="KW-0863">Zinc-finger</keyword>
<dbReference type="GO" id="GO:0008270">
    <property type="term" value="F:zinc ion binding"/>
    <property type="evidence" value="ECO:0007669"/>
    <property type="project" value="UniProtKB-KW"/>
</dbReference>
<evidence type="ECO:0000256" key="3">
    <source>
        <dbReference type="ARBA" id="ARBA00022833"/>
    </source>
</evidence>
<feature type="compositionally biased region" description="Polar residues" evidence="5">
    <location>
        <begin position="66"/>
        <end position="78"/>
    </location>
</feature>
<dbReference type="PANTHER" id="PTHR46225:SF2">
    <property type="entry name" value="C3H4 TYPE ZINC FINGER PROTEIN"/>
    <property type="match status" value="1"/>
</dbReference>
<dbReference type="PANTHER" id="PTHR46225">
    <property type="entry name" value="C3H4 TYPE ZINC FINGER PROTEIN"/>
    <property type="match status" value="1"/>
</dbReference>